<protein>
    <recommendedName>
        <fullName evidence="11">8-oxo-dGTP diphosphatase</fullName>
        <ecNumber evidence="11">3.6.1.55</ecNumber>
    </recommendedName>
</protein>
<dbReference type="GO" id="GO:0006260">
    <property type="term" value="P:DNA replication"/>
    <property type="evidence" value="ECO:0007669"/>
    <property type="project" value="UniProtKB-KW"/>
</dbReference>
<evidence type="ECO:0000256" key="2">
    <source>
        <dbReference type="ARBA" id="ARBA00005582"/>
    </source>
</evidence>
<reference evidence="14" key="1">
    <citation type="submission" date="2015-07" db="EMBL/GenBank/DDBJ databases">
        <title>Draft genome sequence of the purine-degrading Gottschalkia purinilyticum DSM 1384 (formerly Clostridium purinilyticum).</title>
        <authorList>
            <person name="Poehlein A."/>
            <person name="Schiel-Bengelsdorf B."/>
            <person name="Bengelsdorf F.R."/>
            <person name="Daniel R."/>
            <person name="Duerre P."/>
        </authorList>
    </citation>
    <scope>NUCLEOTIDE SEQUENCE [LARGE SCALE GENOMIC DNA]</scope>
    <source>
        <strain evidence="14">DSM 1384</strain>
    </source>
</reference>
<dbReference type="STRING" id="1503.CLPU_8c00750"/>
<dbReference type="Proteomes" id="UP000037267">
    <property type="component" value="Unassembled WGS sequence"/>
</dbReference>
<evidence type="ECO:0000256" key="3">
    <source>
        <dbReference type="ARBA" id="ARBA00022457"/>
    </source>
</evidence>
<dbReference type="InterPro" id="IPR020476">
    <property type="entry name" value="Nudix_hydrolase"/>
</dbReference>
<keyword evidence="8" id="KW-0460">Magnesium</keyword>
<evidence type="ECO:0000256" key="9">
    <source>
        <dbReference type="ARBA" id="ARBA00023204"/>
    </source>
</evidence>
<evidence type="ECO:0000256" key="6">
    <source>
        <dbReference type="ARBA" id="ARBA00022763"/>
    </source>
</evidence>
<dbReference type="EC" id="3.6.1.55" evidence="11"/>
<dbReference type="Pfam" id="PF00293">
    <property type="entry name" value="NUDIX"/>
    <property type="match status" value="1"/>
</dbReference>
<keyword evidence="6" id="KW-0227">DNA damage</keyword>
<evidence type="ECO:0000256" key="4">
    <source>
        <dbReference type="ARBA" id="ARBA00022705"/>
    </source>
</evidence>
<keyword evidence="3" id="KW-0515">Mutator protein</keyword>
<dbReference type="InterPro" id="IPR000086">
    <property type="entry name" value="NUDIX_hydrolase_dom"/>
</dbReference>
<dbReference type="OrthoDB" id="9810648at2"/>
<keyword evidence="9" id="KW-0234">DNA repair</keyword>
<dbReference type="InterPro" id="IPR047127">
    <property type="entry name" value="MutT-like"/>
</dbReference>
<evidence type="ECO:0000256" key="1">
    <source>
        <dbReference type="ARBA" id="ARBA00001946"/>
    </source>
</evidence>
<evidence type="ECO:0000259" key="12">
    <source>
        <dbReference type="PROSITE" id="PS51462"/>
    </source>
</evidence>
<comment type="cofactor">
    <cofactor evidence="1">
        <name>Mg(2+)</name>
        <dbReference type="ChEBI" id="CHEBI:18420"/>
    </cofactor>
</comment>
<dbReference type="GO" id="GO:0046872">
    <property type="term" value="F:metal ion binding"/>
    <property type="evidence" value="ECO:0007669"/>
    <property type="project" value="UniProtKB-KW"/>
</dbReference>
<dbReference type="GO" id="GO:0044715">
    <property type="term" value="F:8-oxo-dGDP phosphatase activity"/>
    <property type="evidence" value="ECO:0007669"/>
    <property type="project" value="TreeGrafter"/>
</dbReference>
<dbReference type="GO" id="GO:0035539">
    <property type="term" value="F:8-oxo-7,8-dihydrodeoxyguanosine triphosphate pyrophosphatase activity"/>
    <property type="evidence" value="ECO:0007669"/>
    <property type="project" value="UniProtKB-EC"/>
</dbReference>
<dbReference type="PROSITE" id="PS51462">
    <property type="entry name" value="NUDIX"/>
    <property type="match status" value="1"/>
</dbReference>
<dbReference type="EMBL" id="LGSS01000008">
    <property type="protein sequence ID" value="KNF08310.1"/>
    <property type="molecule type" value="Genomic_DNA"/>
</dbReference>
<dbReference type="PANTHER" id="PTHR47707">
    <property type="entry name" value="8-OXO-DGTP DIPHOSPHATASE"/>
    <property type="match status" value="1"/>
</dbReference>
<evidence type="ECO:0000256" key="10">
    <source>
        <dbReference type="ARBA" id="ARBA00035861"/>
    </source>
</evidence>
<dbReference type="AlphaFoldDB" id="A0A0L0WAG2"/>
<dbReference type="RefSeq" id="WP_050355410.1">
    <property type="nucleotide sequence ID" value="NZ_LGSS01000008.1"/>
</dbReference>
<evidence type="ECO:0000256" key="7">
    <source>
        <dbReference type="ARBA" id="ARBA00022801"/>
    </source>
</evidence>
<feature type="domain" description="Nudix hydrolase" evidence="12">
    <location>
        <begin position="1"/>
        <end position="128"/>
    </location>
</feature>
<dbReference type="CDD" id="cd03425">
    <property type="entry name" value="NUDIX_MutT_NudA_like"/>
    <property type="match status" value="1"/>
</dbReference>
<keyword evidence="5" id="KW-0479">Metal-binding</keyword>
<comment type="caution">
    <text evidence="13">The sequence shown here is derived from an EMBL/GenBank/DDBJ whole genome shotgun (WGS) entry which is preliminary data.</text>
</comment>
<proteinExistence type="inferred from homology"/>
<evidence type="ECO:0000313" key="13">
    <source>
        <dbReference type="EMBL" id="KNF08310.1"/>
    </source>
</evidence>
<sequence>MIDVVAGILIDNNKVLIAKRKEGKSMAGYWEFPGGKVESEEKPEDSLIRELREEMNIKIDIDKKFGESIYDYGNIEIKLIAFLGKIIEGNITLKDHDEYRWVDYKDLDKFTFSPADISFVKKLCIKGL</sequence>
<evidence type="ECO:0000256" key="5">
    <source>
        <dbReference type="ARBA" id="ARBA00022723"/>
    </source>
</evidence>
<keyword evidence="14" id="KW-1185">Reference proteome</keyword>
<name>A0A0L0WAG2_GOTPU</name>
<evidence type="ECO:0000313" key="14">
    <source>
        <dbReference type="Proteomes" id="UP000037267"/>
    </source>
</evidence>
<dbReference type="GO" id="GO:0044716">
    <property type="term" value="F:8-oxo-GDP phosphatase activity"/>
    <property type="evidence" value="ECO:0007669"/>
    <property type="project" value="TreeGrafter"/>
</dbReference>
<dbReference type="GO" id="GO:0006281">
    <property type="term" value="P:DNA repair"/>
    <property type="evidence" value="ECO:0007669"/>
    <property type="project" value="UniProtKB-KW"/>
</dbReference>
<dbReference type="PRINTS" id="PR00502">
    <property type="entry name" value="NUDIXFAMILY"/>
</dbReference>
<keyword evidence="7 13" id="KW-0378">Hydrolase</keyword>
<dbReference type="Gene3D" id="3.90.79.10">
    <property type="entry name" value="Nucleoside Triphosphate Pyrophosphohydrolase"/>
    <property type="match status" value="1"/>
</dbReference>
<comment type="catalytic activity">
    <reaction evidence="10">
        <text>8-oxo-dGTP + H2O = 8-oxo-dGMP + diphosphate + H(+)</text>
        <dbReference type="Rhea" id="RHEA:31575"/>
        <dbReference type="ChEBI" id="CHEBI:15377"/>
        <dbReference type="ChEBI" id="CHEBI:15378"/>
        <dbReference type="ChEBI" id="CHEBI:33019"/>
        <dbReference type="ChEBI" id="CHEBI:63224"/>
        <dbReference type="ChEBI" id="CHEBI:77896"/>
        <dbReference type="EC" id="3.6.1.55"/>
    </reaction>
</comment>
<keyword evidence="4" id="KW-0235">DNA replication</keyword>
<dbReference type="GO" id="GO:0008413">
    <property type="term" value="F:8-oxo-7,8-dihydroguanosine triphosphate pyrophosphatase activity"/>
    <property type="evidence" value="ECO:0007669"/>
    <property type="project" value="TreeGrafter"/>
</dbReference>
<accession>A0A0L0WAG2</accession>
<comment type="similarity">
    <text evidence="2">Belongs to the Nudix hydrolase family.</text>
</comment>
<dbReference type="PANTHER" id="PTHR47707:SF1">
    <property type="entry name" value="NUDIX HYDROLASE FAMILY PROTEIN"/>
    <property type="match status" value="1"/>
</dbReference>
<evidence type="ECO:0000256" key="11">
    <source>
        <dbReference type="ARBA" id="ARBA00038905"/>
    </source>
</evidence>
<organism evidence="13 14">
    <name type="scientific">Gottschalkia purinilytica</name>
    <name type="common">Clostridium purinilyticum</name>
    <dbReference type="NCBI Taxonomy" id="1503"/>
    <lineage>
        <taxon>Bacteria</taxon>
        <taxon>Bacillati</taxon>
        <taxon>Bacillota</taxon>
        <taxon>Tissierellia</taxon>
        <taxon>Tissierellales</taxon>
        <taxon>Gottschalkiaceae</taxon>
        <taxon>Gottschalkia</taxon>
    </lineage>
</organism>
<dbReference type="SUPFAM" id="SSF55811">
    <property type="entry name" value="Nudix"/>
    <property type="match status" value="1"/>
</dbReference>
<evidence type="ECO:0000256" key="8">
    <source>
        <dbReference type="ARBA" id="ARBA00022842"/>
    </source>
</evidence>
<dbReference type="InterPro" id="IPR015797">
    <property type="entry name" value="NUDIX_hydrolase-like_dom_sf"/>
</dbReference>
<gene>
    <name evidence="13" type="ORF">CLPU_8c00750</name>
</gene>